<evidence type="ECO:0000259" key="7">
    <source>
        <dbReference type="Pfam" id="PF01895"/>
    </source>
</evidence>
<dbReference type="Proteomes" id="UP000199208">
    <property type="component" value="Unassembled WGS sequence"/>
</dbReference>
<dbReference type="Pfam" id="PF01895">
    <property type="entry name" value="PhoU"/>
    <property type="match status" value="2"/>
</dbReference>
<feature type="domain" description="PhoU" evidence="7">
    <location>
        <begin position="451"/>
        <end position="533"/>
    </location>
</feature>
<feature type="transmembrane region" description="Helical" evidence="6">
    <location>
        <begin position="169"/>
        <end position="187"/>
    </location>
</feature>
<evidence type="ECO:0000256" key="5">
    <source>
        <dbReference type="ARBA" id="ARBA00023136"/>
    </source>
</evidence>
<dbReference type="GO" id="GO:0005886">
    <property type="term" value="C:plasma membrane"/>
    <property type="evidence" value="ECO:0007669"/>
    <property type="project" value="UniProtKB-SubCell"/>
</dbReference>
<dbReference type="NCBIfam" id="TIGR00704">
    <property type="entry name" value="NaPi_cotrn_rel"/>
    <property type="match status" value="1"/>
</dbReference>
<dbReference type="OrthoDB" id="9763003at2"/>
<sequence>MAFTIGVGVLGGLGLFLYGMSMMGTALQKVAGKKMEKIIELLTKNRLIAVIVGMFVTAIIQSSSLTTVMVVGFVNAGIMKLTQAVGIIMGANIGTTITGQLVSLNLENWAPLAIGIGVFVWFTAKDDKKKNIAEIFIGFGILFLGMEALKDALKPLREIQAFADMMVSFGSVPVLGVLAGFLLTLMVQSSSASMGILIALASQGLIPLASAMPILYGENIGTCTTALISSVGASRNAKRAAIIHLVFNLIGTLLFIVVLTKPIAYVVTQLDPNDVGRQIANAHTMFNLINVAVQFPFAMFLIKIAMKIIPDTGAAERETVTKYLDERILETPSIALRNTIREQLHMANVSYKALSNAMDGFLENDLGKIKETFVLEKEINKLEKAITEYLVKLSNRKLSNYDRKVVDGLFNNINDIERIGDHADNIAELVTDALEKGLPFSEESKKELQNLYEQSALAFSKAMEAIVTGNRETIQQVFDIENDVDKLEKICRRGHIDRLNKNDCNPESGIIFLDVVSNLERVSDLSANLAKVVQDTLTA</sequence>
<proteinExistence type="predicted"/>
<dbReference type="GO" id="GO:0005436">
    <property type="term" value="F:sodium:phosphate symporter activity"/>
    <property type="evidence" value="ECO:0007669"/>
    <property type="project" value="InterPro"/>
</dbReference>
<evidence type="ECO:0000256" key="4">
    <source>
        <dbReference type="ARBA" id="ARBA00022989"/>
    </source>
</evidence>
<keyword evidence="9" id="KW-1185">Reference proteome</keyword>
<evidence type="ECO:0000256" key="1">
    <source>
        <dbReference type="ARBA" id="ARBA00004651"/>
    </source>
</evidence>
<dbReference type="InterPro" id="IPR038078">
    <property type="entry name" value="PhoU-like_sf"/>
</dbReference>
<feature type="domain" description="PhoU" evidence="7">
    <location>
        <begin position="345"/>
        <end position="430"/>
    </location>
</feature>
<protein>
    <submittedName>
        <fullName evidence="8">Phosphate:Na+ symporter</fullName>
    </submittedName>
</protein>
<feature type="transmembrane region" description="Helical" evidence="6">
    <location>
        <begin position="284"/>
        <end position="302"/>
    </location>
</feature>
<dbReference type="EMBL" id="FMWL01000005">
    <property type="protein sequence ID" value="SCZ78862.1"/>
    <property type="molecule type" value="Genomic_DNA"/>
</dbReference>
<comment type="subcellular location">
    <subcellularLocation>
        <location evidence="1">Cell membrane</location>
        <topology evidence="1">Multi-pass membrane protein</topology>
    </subcellularLocation>
</comment>
<dbReference type="PANTHER" id="PTHR10010:SF46">
    <property type="entry name" value="SODIUM-DEPENDENT PHOSPHATE TRANSPORT PROTEIN 2B"/>
    <property type="match status" value="1"/>
</dbReference>
<feature type="transmembrane region" description="Helical" evidence="6">
    <location>
        <begin position="131"/>
        <end position="149"/>
    </location>
</feature>
<name>A0A1G5RXM2_9FIRM</name>
<feature type="transmembrane region" description="Helical" evidence="6">
    <location>
        <begin position="245"/>
        <end position="264"/>
    </location>
</feature>
<dbReference type="InterPro" id="IPR026022">
    <property type="entry name" value="PhoU_dom"/>
</dbReference>
<dbReference type="InterPro" id="IPR004633">
    <property type="entry name" value="NaPi_cotrn-rel/YqeW-like"/>
</dbReference>
<dbReference type="SUPFAM" id="SSF109755">
    <property type="entry name" value="PhoU-like"/>
    <property type="match status" value="1"/>
</dbReference>
<dbReference type="RefSeq" id="WP_092590243.1">
    <property type="nucleotide sequence ID" value="NZ_FMWL01000005.1"/>
</dbReference>
<dbReference type="PANTHER" id="PTHR10010">
    <property type="entry name" value="SOLUTE CARRIER FAMILY 34 SODIUM PHOSPHATE , MEMBER 2-RELATED"/>
    <property type="match status" value="1"/>
</dbReference>
<keyword evidence="2" id="KW-1003">Cell membrane</keyword>
<accession>A0A1G5RXM2</accession>
<keyword evidence="4 6" id="KW-1133">Transmembrane helix</keyword>
<gene>
    <name evidence="8" type="ORF">SAMN03080599_01479</name>
</gene>
<dbReference type="Gene3D" id="1.20.58.220">
    <property type="entry name" value="Phosphate transport system protein phou homolog 2, domain 2"/>
    <property type="match status" value="1"/>
</dbReference>
<evidence type="ECO:0000256" key="6">
    <source>
        <dbReference type="SAM" id="Phobius"/>
    </source>
</evidence>
<reference evidence="8 9" key="1">
    <citation type="submission" date="2016-10" db="EMBL/GenBank/DDBJ databases">
        <authorList>
            <person name="de Groot N.N."/>
        </authorList>
    </citation>
    <scope>NUCLEOTIDE SEQUENCE [LARGE SCALE GENOMIC DNA]</scope>
    <source>
        <strain evidence="8 9">DSM 2784</strain>
    </source>
</reference>
<dbReference type="Pfam" id="PF02690">
    <property type="entry name" value="Na_Pi_cotrans"/>
    <property type="match status" value="2"/>
</dbReference>
<dbReference type="GO" id="GO:0044341">
    <property type="term" value="P:sodium-dependent phosphate transport"/>
    <property type="evidence" value="ECO:0007669"/>
    <property type="project" value="InterPro"/>
</dbReference>
<evidence type="ECO:0000256" key="2">
    <source>
        <dbReference type="ARBA" id="ARBA00022475"/>
    </source>
</evidence>
<evidence type="ECO:0000313" key="9">
    <source>
        <dbReference type="Proteomes" id="UP000199208"/>
    </source>
</evidence>
<feature type="transmembrane region" description="Helical" evidence="6">
    <location>
        <begin position="6"/>
        <end position="27"/>
    </location>
</feature>
<feature type="transmembrane region" description="Helical" evidence="6">
    <location>
        <begin position="47"/>
        <end position="74"/>
    </location>
</feature>
<evidence type="ECO:0000313" key="8">
    <source>
        <dbReference type="EMBL" id="SCZ78862.1"/>
    </source>
</evidence>
<dbReference type="NCBIfam" id="NF037997">
    <property type="entry name" value="Na_Pi_symport"/>
    <property type="match status" value="1"/>
</dbReference>
<evidence type="ECO:0000256" key="3">
    <source>
        <dbReference type="ARBA" id="ARBA00022692"/>
    </source>
</evidence>
<dbReference type="AlphaFoldDB" id="A0A1G5RXM2"/>
<dbReference type="InterPro" id="IPR003841">
    <property type="entry name" value="Na/Pi_transpt"/>
</dbReference>
<keyword evidence="5 6" id="KW-0472">Membrane</keyword>
<organism evidence="8 9">
    <name type="scientific">Acidaminobacter hydrogenoformans DSM 2784</name>
    <dbReference type="NCBI Taxonomy" id="1120920"/>
    <lineage>
        <taxon>Bacteria</taxon>
        <taxon>Bacillati</taxon>
        <taxon>Bacillota</taxon>
        <taxon>Clostridia</taxon>
        <taxon>Peptostreptococcales</taxon>
        <taxon>Acidaminobacteraceae</taxon>
        <taxon>Acidaminobacter</taxon>
    </lineage>
</organism>
<keyword evidence="3 6" id="KW-0812">Transmembrane</keyword>